<accession>A0ABW3VZP3</accession>
<proteinExistence type="predicted"/>
<sequence length="129" mass="13710">MDRTVDTAAIDAVLAETYQAWADNDADGFVRHYTEDATAVLPGSLRGSRAAVRDAMAAGFAGPLAGSTTVDRRVSLRFVGDDAAIALSEAGILFAGESAVPDARKVNATWVFEKRHGRWMIAAYHNSPA</sequence>
<keyword evidence="3" id="KW-1185">Reference proteome</keyword>
<dbReference type="RefSeq" id="WP_367917954.1">
    <property type="nucleotide sequence ID" value="NZ_BAABAC010000006.1"/>
</dbReference>
<dbReference type="InterPro" id="IPR032710">
    <property type="entry name" value="NTF2-like_dom_sf"/>
</dbReference>
<dbReference type="Proteomes" id="UP001597229">
    <property type="component" value="Unassembled WGS sequence"/>
</dbReference>
<evidence type="ECO:0000259" key="1">
    <source>
        <dbReference type="Pfam" id="PF13474"/>
    </source>
</evidence>
<evidence type="ECO:0000313" key="3">
    <source>
        <dbReference type="Proteomes" id="UP001597229"/>
    </source>
</evidence>
<feature type="domain" description="SnoaL-like" evidence="1">
    <location>
        <begin position="10"/>
        <end position="128"/>
    </location>
</feature>
<comment type="caution">
    <text evidence="2">The sequence shown here is derived from an EMBL/GenBank/DDBJ whole genome shotgun (WGS) entry which is preliminary data.</text>
</comment>
<dbReference type="NCBIfam" id="TIGR02246">
    <property type="entry name" value="SgcJ/EcaC family oxidoreductase"/>
    <property type="match status" value="1"/>
</dbReference>
<evidence type="ECO:0000313" key="2">
    <source>
        <dbReference type="EMBL" id="MFD1248442.1"/>
    </source>
</evidence>
<dbReference type="SUPFAM" id="SSF54427">
    <property type="entry name" value="NTF2-like"/>
    <property type="match status" value="1"/>
</dbReference>
<reference evidence="3" key="1">
    <citation type="journal article" date="2019" name="Int. J. Syst. Evol. Microbiol.">
        <title>The Global Catalogue of Microorganisms (GCM) 10K type strain sequencing project: providing services to taxonomists for standard genome sequencing and annotation.</title>
        <authorList>
            <consortium name="The Broad Institute Genomics Platform"/>
            <consortium name="The Broad Institute Genome Sequencing Center for Infectious Disease"/>
            <person name="Wu L."/>
            <person name="Ma J."/>
        </authorList>
    </citation>
    <scope>NUCLEOTIDE SEQUENCE [LARGE SCALE GENOMIC DNA]</scope>
    <source>
        <strain evidence="3">CCUG 52478</strain>
    </source>
</reference>
<dbReference type="InterPro" id="IPR037401">
    <property type="entry name" value="SnoaL-like"/>
</dbReference>
<protein>
    <submittedName>
        <fullName evidence="2">SgcJ/EcaC family oxidoreductase</fullName>
    </submittedName>
</protein>
<dbReference type="Gene3D" id="3.10.450.50">
    <property type="match status" value="1"/>
</dbReference>
<dbReference type="InterPro" id="IPR011944">
    <property type="entry name" value="Steroid_delta5-4_isomerase"/>
</dbReference>
<gene>
    <name evidence="2" type="ORF">ACFQ3F_11655</name>
</gene>
<name>A0ABW3VZP3_9ACTN</name>
<organism evidence="2 3">
    <name type="scientific">Nocardioides ginsengisoli</name>
    <dbReference type="NCBI Taxonomy" id="363868"/>
    <lineage>
        <taxon>Bacteria</taxon>
        <taxon>Bacillati</taxon>
        <taxon>Actinomycetota</taxon>
        <taxon>Actinomycetes</taxon>
        <taxon>Propionibacteriales</taxon>
        <taxon>Nocardioidaceae</taxon>
        <taxon>Nocardioides</taxon>
    </lineage>
</organism>
<dbReference type="Pfam" id="PF13474">
    <property type="entry name" value="SnoaL_3"/>
    <property type="match status" value="1"/>
</dbReference>
<dbReference type="EMBL" id="JBHTLX010000016">
    <property type="protein sequence ID" value="MFD1248442.1"/>
    <property type="molecule type" value="Genomic_DNA"/>
</dbReference>